<dbReference type="RefSeq" id="WP_345729097.1">
    <property type="nucleotide sequence ID" value="NZ_BAAAYN010000023.1"/>
</dbReference>
<dbReference type="Proteomes" id="UP001501676">
    <property type="component" value="Unassembled WGS sequence"/>
</dbReference>
<comment type="caution">
    <text evidence="2">The sequence shown here is derived from an EMBL/GenBank/DDBJ whole genome shotgun (WGS) entry which is preliminary data.</text>
</comment>
<evidence type="ECO:0008006" key="4">
    <source>
        <dbReference type="Google" id="ProtNLM"/>
    </source>
</evidence>
<feature type="region of interest" description="Disordered" evidence="1">
    <location>
        <begin position="98"/>
        <end position="119"/>
    </location>
</feature>
<sequence>MPDRRGADGPPILVAHVAGPHVARPRRAGSRAGSHLSAAIETLAADVVAAKPTLTVVTGECTTPFGDDELGAVHALLNRLPLPRLTLFGAHVPPRLRDRLSGPITRPNGPEQETPDPLADVPGVRGVGLQSMSAWQCATGQIPARHAAAVRRALVDTPPSTARLVALHHRPALSSPGGPRSLTGALVDARVDVVLAGSSRVPSVRRSQLWSGGLRYPVVEVVSECPGASATRSGSLSWSLLRVDAHSITVEQRHLLDGGWRTGRSVQYLRGQ</sequence>
<evidence type="ECO:0000313" key="2">
    <source>
        <dbReference type="EMBL" id="GAA3388328.1"/>
    </source>
</evidence>
<keyword evidence="3" id="KW-1185">Reference proteome</keyword>
<reference evidence="3" key="1">
    <citation type="journal article" date="2019" name="Int. J. Syst. Evol. Microbiol.">
        <title>The Global Catalogue of Microorganisms (GCM) 10K type strain sequencing project: providing services to taxonomists for standard genome sequencing and annotation.</title>
        <authorList>
            <consortium name="The Broad Institute Genomics Platform"/>
            <consortium name="The Broad Institute Genome Sequencing Center for Infectious Disease"/>
            <person name="Wu L."/>
            <person name="Ma J."/>
        </authorList>
    </citation>
    <scope>NUCLEOTIDE SEQUENCE [LARGE SCALE GENOMIC DNA]</scope>
    <source>
        <strain evidence="3">JCM 9458</strain>
    </source>
</reference>
<dbReference type="SUPFAM" id="SSF56300">
    <property type="entry name" value="Metallo-dependent phosphatases"/>
    <property type="match status" value="1"/>
</dbReference>
<accession>A0ABP6SZH1</accession>
<evidence type="ECO:0000256" key="1">
    <source>
        <dbReference type="SAM" id="MobiDB-lite"/>
    </source>
</evidence>
<proteinExistence type="predicted"/>
<name>A0ABP6SZH1_9ACTN</name>
<gene>
    <name evidence="2" type="ORF">GCM10020369_34080</name>
</gene>
<protein>
    <recommendedName>
        <fullName evidence="4">Calcineurin-like phosphoesterase domain-containing protein</fullName>
    </recommendedName>
</protein>
<dbReference type="InterPro" id="IPR029052">
    <property type="entry name" value="Metallo-depent_PP-like"/>
</dbReference>
<dbReference type="EMBL" id="BAAAYN010000023">
    <property type="protein sequence ID" value="GAA3388328.1"/>
    <property type="molecule type" value="Genomic_DNA"/>
</dbReference>
<evidence type="ECO:0000313" key="3">
    <source>
        <dbReference type="Proteomes" id="UP001501676"/>
    </source>
</evidence>
<organism evidence="2 3">
    <name type="scientific">Cryptosporangium minutisporangium</name>
    <dbReference type="NCBI Taxonomy" id="113569"/>
    <lineage>
        <taxon>Bacteria</taxon>
        <taxon>Bacillati</taxon>
        <taxon>Actinomycetota</taxon>
        <taxon>Actinomycetes</taxon>
        <taxon>Cryptosporangiales</taxon>
        <taxon>Cryptosporangiaceae</taxon>
        <taxon>Cryptosporangium</taxon>
    </lineage>
</organism>
<dbReference type="Gene3D" id="3.60.21.10">
    <property type="match status" value="1"/>
</dbReference>